<organism evidence="1 2">
    <name type="scientific">Bimuria novae-zelandiae CBS 107.79</name>
    <dbReference type="NCBI Taxonomy" id="1447943"/>
    <lineage>
        <taxon>Eukaryota</taxon>
        <taxon>Fungi</taxon>
        <taxon>Dikarya</taxon>
        <taxon>Ascomycota</taxon>
        <taxon>Pezizomycotina</taxon>
        <taxon>Dothideomycetes</taxon>
        <taxon>Pleosporomycetidae</taxon>
        <taxon>Pleosporales</taxon>
        <taxon>Massarineae</taxon>
        <taxon>Didymosphaeriaceae</taxon>
        <taxon>Bimuria</taxon>
    </lineage>
</organism>
<dbReference type="PANTHER" id="PTHR48312">
    <property type="match status" value="1"/>
</dbReference>
<keyword evidence="2" id="KW-1185">Reference proteome</keyword>
<reference evidence="1" key="1">
    <citation type="journal article" date="2020" name="Stud. Mycol.">
        <title>101 Dothideomycetes genomes: a test case for predicting lifestyles and emergence of pathogens.</title>
        <authorList>
            <person name="Haridas S."/>
            <person name="Albert R."/>
            <person name="Binder M."/>
            <person name="Bloem J."/>
            <person name="Labutti K."/>
            <person name="Salamov A."/>
            <person name="Andreopoulos B."/>
            <person name="Baker S."/>
            <person name="Barry K."/>
            <person name="Bills G."/>
            <person name="Bluhm B."/>
            <person name="Cannon C."/>
            <person name="Castanera R."/>
            <person name="Culley D."/>
            <person name="Daum C."/>
            <person name="Ezra D."/>
            <person name="Gonzalez J."/>
            <person name="Henrissat B."/>
            <person name="Kuo A."/>
            <person name="Liang C."/>
            <person name="Lipzen A."/>
            <person name="Lutzoni F."/>
            <person name="Magnuson J."/>
            <person name="Mondo S."/>
            <person name="Nolan M."/>
            <person name="Ohm R."/>
            <person name="Pangilinan J."/>
            <person name="Park H.-J."/>
            <person name="Ramirez L."/>
            <person name="Alfaro M."/>
            <person name="Sun H."/>
            <person name="Tritt A."/>
            <person name="Yoshinaga Y."/>
            <person name="Zwiers L.-H."/>
            <person name="Turgeon B."/>
            <person name="Goodwin S."/>
            <person name="Spatafora J."/>
            <person name="Crous P."/>
            <person name="Grigoriev I."/>
        </authorList>
    </citation>
    <scope>NUCLEOTIDE SEQUENCE</scope>
    <source>
        <strain evidence="1">CBS 107.79</strain>
    </source>
</reference>
<dbReference type="EMBL" id="ML976693">
    <property type="protein sequence ID" value="KAF1971441.1"/>
    <property type="molecule type" value="Genomic_DNA"/>
</dbReference>
<evidence type="ECO:0000313" key="1">
    <source>
        <dbReference type="EMBL" id="KAF1971441.1"/>
    </source>
</evidence>
<evidence type="ECO:0000313" key="2">
    <source>
        <dbReference type="Proteomes" id="UP000800036"/>
    </source>
</evidence>
<gene>
    <name evidence="1" type="ORF">BU23DRAFT_442966</name>
</gene>
<dbReference type="PANTHER" id="PTHR48312:SF1">
    <property type="entry name" value="SULFOTRANSFERASE"/>
    <property type="match status" value="1"/>
</dbReference>
<name>A0A6A5V2H4_9PLEO</name>
<dbReference type="Proteomes" id="UP000800036">
    <property type="component" value="Unassembled WGS sequence"/>
</dbReference>
<dbReference type="AlphaFoldDB" id="A0A6A5V2H4"/>
<protein>
    <recommendedName>
        <fullName evidence="3">P-loop containing nucleoside triphosphate hydrolase protein</fullName>
    </recommendedName>
</protein>
<proteinExistence type="predicted"/>
<dbReference type="OrthoDB" id="3650366at2759"/>
<evidence type="ECO:0008006" key="3">
    <source>
        <dbReference type="Google" id="ProtNLM"/>
    </source>
</evidence>
<feature type="non-terminal residue" evidence="1">
    <location>
        <position position="1"/>
    </location>
</feature>
<feature type="non-terminal residue" evidence="1">
    <location>
        <position position="333"/>
    </location>
</feature>
<sequence>VVFTIPRTASHLLLKLLNLPAQQTLYRHSSGQDGYMFLSAATPRFRHGLPGRPIREWTKEENGALKDALQNSFDEWLQLVETAELQGKSTFAKEHLNWMVDPLAEAPLYGYDNGDTSSATDFQANWNAMQNLKVKNEYNITCVPDAFLLQRVKPTFLIRHPALTFPSCLRTSIDSQGIPAVIDEEKINQWECTFHWSLSLYKFYTQAAADFDRRSFVDGIEYPIVLDARDLGDERLVRKYAKAVGLNSDKVQFAWEAAREEELSSIGKMERRMKSTILASSSIDKGKLDVGDLDMERLRGEWKDEFGEVLGERLVGLVNRSMEAYQTLYNVRL</sequence>
<accession>A0A6A5V2H4</accession>